<sequence length="270" mass="28919">MTHPSPVPTFSARAGPADVLQGLGLLFRAGSLIFRTPALKRLSALCAAVTLVALGALFALLWKYTPDLLGWLWTRPGPWYGQVFWYLVLVLMFLVLLVVGANVVVPVVLAPLQDPLSELTEAQCGGYTSPPFGLGSFLQGLATSLGHTLARLSLLILGLAVIFPLNLIPVVGSVAWTVLGTLWTTLWLAGEHLAAPMTRHQYPFAEVRRVMRQRWLLCLGFGAGVYVLLWVPLLNSLFLPVAVVGGTLLYRGLLAVGNVPPPPSAGPAGK</sequence>
<keyword evidence="7 10" id="KW-1133">Transmembrane helix</keyword>
<evidence type="ECO:0000256" key="8">
    <source>
        <dbReference type="ARBA" id="ARBA00023032"/>
    </source>
</evidence>
<dbReference type="Proteomes" id="UP000028547">
    <property type="component" value="Unassembled WGS sequence"/>
</dbReference>
<name>A0A084SYK8_9BACT</name>
<feature type="transmembrane region" description="Helical" evidence="10">
    <location>
        <begin position="215"/>
        <end position="231"/>
    </location>
</feature>
<evidence type="ECO:0000256" key="7">
    <source>
        <dbReference type="ARBA" id="ARBA00022989"/>
    </source>
</evidence>
<dbReference type="GO" id="GO:0009675">
    <property type="term" value="F:high-affinity sulfate:proton symporter activity"/>
    <property type="evidence" value="ECO:0007669"/>
    <property type="project" value="TreeGrafter"/>
</dbReference>
<keyword evidence="4" id="KW-0997">Cell inner membrane</keyword>
<gene>
    <name evidence="11" type="ORF">Q664_08775</name>
</gene>
<comment type="caution">
    <text evidence="11">The sequence shown here is derived from an EMBL/GenBank/DDBJ whole genome shotgun (WGS) entry which is preliminary data.</text>
</comment>
<dbReference type="InterPro" id="IPR050480">
    <property type="entry name" value="CysZ-like"/>
</dbReference>
<evidence type="ECO:0000256" key="6">
    <source>
        <dbReference type="ARBA" id="ARBA00022692"/>
    </source>
</evidence>
<protein>
    <submittedName>
        <fullName evidence="11">Sulfate transporter</fullName>
    </submittedName>
</protein>
<dbReference type="GO" id="GO:0019344">
    <property type="term" value="P:cysteine biosynthetic process"/>
    <property type="evidence" value="ECO:0007669"/>
    <property type="project" value="TreeGrafter"/>
</dbReference>
<reference evidence="11 12" key="1">
    <citation type="submission" date="2014-07" db="EMBL/GenBank/DDBJ databases">
        <title>Draft Genome Sequence of Gephyronic Acid Producer, Cystobacter violaceus Strain Cb vi76.</title>
        <authorList>
            <person name="Stevens D.C."/>
            <person name="Young J."/>
            <person name="Carmichael R."/>
            <person name="Tan J."/>
            <person name="Taylor R.E."/>
        </authorList>
    </citation>
    <scope>NUCLEOTIDE SEQUENCE [LARGE SCALE GENOMIC DNA]</scope>
    <source>
        <strain evidence="11 12">Cb vi76</strain>
    </source>
</reference>
<dbReference type="GO" id="GO:0000103">
    <property type="term" value="P:sulfate assimilation"/>
    <property type="evidence" value="ECO:0007669"/>
    <property type="project" value="TreeGrafter"/>
</dbReference>
<evidence type="ECO:0000256" key="9">
    <source>
        <dbReference type="ARBA" id="ARBA00023136"/>
    </source>
</evidence>
<organism evidence="11 12">
    <name type="scientific">Archangium violaceum Cb vi76</name>
    <dbReference type="NCBI Taxonomy" id="1406225"/>
    <lineage>
        <taxon>Bacteria</taxon>
        <taxon>Pseudomonadati</taxon>
        <taxon>Myxococcota</taxon>
        <taxon>Myxococcia</taxon>
        <taxon>Myxococcales</taxon>
        <taxon>Cystobacterineae</taxon>
        <taxon>Archangiaceae</taxon>
        <taxon>Archangium</taxon>
    </lineage>
</organism>
<keyword evidence="6 10" id="KW-0812">Transmembrane</keyword>
<comment type="subcellular location">
    <subcellularLocation>
        <location evidence="1">Membrane</location>
        <topology evidence="1">Multi-pass membrane protein</topology>
    </subcellularLocation>
</comment>
<feature type="transmembrane region" description="Helical" evidence="10">
    <location>
        <begin position="84"/>
        <end position="109"/>
    </location>
</feature>
<dbReference type="AlphaFoldDB" id="A0A084SYK8"/>
<evidence type="ECO:0000256" key="5">
    <source>
        <dbReference type="ARBA" id="ARBA00022605"/>
    </source>
</evidence>
<dbReference type="Pfam" id="PF07264">
    <property type="entry name" value="EI24"/>
    <property type="match status" value="1"/>
</dbReference>
<dbReference type="PANTHER" id="PTHR37468">
    <property type="entry name" value="SULFATE TRANSPORTER CYSZ"/>
    <property type="match status" value="1"/>
</dbReference>
<evidence type="ECO:0000313" key="12">
    <source>
        <dbReference type="Proteomes" id="UP000028547"/>
    </source>
</evidence>
<keyword evidence="9 10" id="KW-0472">Membrane</keyword>
<dbReference type="EMBL" id="JPMI01000048">
    <property type="protein sequence ID" value="KFA93543.1"/>
    <property type="molecule type" value="Genomic_DNA"/>
</dbReference>
<feature type="transmembrane region" description="Helical" evidence="10">
    <location>
        <begin position="149"/>
        <end position="168"/>
    </location>
</feature>
<evidence type="ECO:0000256" key="4">
    <source>
        <dbReference type="ARBA" id="ARBA00022519"/>
    </source>
</evidence>
<keyword evidence="8" id="KW-0764">Sulfate transport</keyword>
<keyword evidence="2" id="KW-0813">Transport</keyword>
<evidence type="ECO:0000256" key="10">
    <source>
        <dbReference type="SAM" id="Phobius"/>
    </source>
</evidence>
<evidence type="ECO:0000256" key="2">
    <source>
        <dbReference type="ARBA" id="ARBA00022448"/>
    </source>
</evidence>
<feature type="transmembrane region" description="Helical" evidence="10">
    <location>
        <begin position="42"/>
        <end position="64"/>
    </location>
</feature>
<proteinExistence type="predicted"/>
<dbReference type="PANTHER" id="PTHR37468:SF1">
    <property type="entry name" value="SULFATE TRANSPORTER CYSZ"/>
    <property type="match status" value="1"/>
</dbReference>
<keyword evidence="5" id="KW-0028">Amino-acid biosynthesis</keyword>
<evidence type="ECO:0000256" key="1">
    <source>
        <dbReference type="ARBA" id="ARBA00004141"/>
    </source>
</evidence>
<dbReference type="RefSeq" id="WP_043392012.1">
    <property type="nucleotide sequence ID" value="NZ_JPMI01000048.1"/>
</dbReference>
<dbReference type="GO" id="GO:0005886">
    <property type="term" value="C:plasma membrane"/>
    <property type="evidence" value="ECO:0007669"/>
    <property type="project" value="TreeGrafter"/>
</dbReference>
<evidence type="ECO:0000256" key="3">
    <source>
        <dbReference type="ARBA" id="ARBA00022475"/>
    </source>
</evidence>
<accession>A0A084SYK8</accession>
<keyword evidence="3" id="KW-1003">Cell membrane</keyword>
<dbReference type="InterPro" id="IPR059112">
    <property type="entry name" value="CysZ/EI24"/>
</dbReference>
<evidence type="ECO:0000313" key="11">
    <source>
        <dbReference type="EMBL" id="KFA93543.1"/>
    </source>
</evidence>